<name>A0AAU9WH29_9CNID</name>
<comment type="caution">
    <text evidence="1">The sequence shown here is derived from an EMBL/GenBank/DDBJ whole genome shotgun (WGS) entry which is preliminary data.</text>
</comment>
<dbReference type="EMBL" id="CALNXJ010000013">
    <property type="protein sequence ID" value="CAH3112059.1"/>
    <property type="molecule type" value="Genomic_DNA"/>
</dbReference>
<reference evidence="1 2" key="1">
    <citation type="submission" date="2022-05" db="EMBL/GenBank/DDBJ databases">
        <authorList>
            <consortium name="Genoscope - CEA"/>
            <person name="William W."/>
        </authorList>
    </citation>
    <scope>NUCLEOTIDE SEQUENCE [LARGE SCALE GENOMIC DNA]</scope>
</reference>
<organism evidence="1 2">
    <name type="scientific">Pocillopora meandrina</name>
    <dbReference type="NCBI Taxonomy" id="46732"/>
    <lineage>
        <taxon>Eukaryota</taxon>
        <taxon>Metazoa</taxon>
        <taxon>Cnidaria</taxon>
        <taxon>Anthozoa</taxon>
        <taxon>Hexacorallia</taxon>
        <taxon>Scleractinia</taxon>
        <taxon>Astrocoeniina</taxon>
        <taxon>Pocilloporidae</taxon>
        <taxon>Pocillopora</taxon>
    </lineage>
</organism>
<evidence type="ECO:0000313" key="2">
    <source>
        <dbReference type="Proteomes" id="UP001159428"/>
    </source>
</evidence>
<accession>A0AAU9WH29</accession>
<proteinExistence type="predicted"/>
<sequence length="87" mass="9780">MKQDSKCCVLEKSIDALRLLEVYDHFMYDNIKRTFVGKYNGVKLFIEPGRDKPIASVQSGQEVELEANENYSRVEGLDLGPPTTPGS</sequence>
<evidence type="ECO:0000313" key="1">
    <source>
        <dbReference type="EMBL" id="CAH3112059.1"/>
    </source>
</evidence>
<gene>
    <name evidence="1" type="ORF">PMEA_00004936</name>
</gene>
<protein>
    <submittedName>
        <fullName evidence="1">Uncharacterized protein</fullName>
    </submittedName>
</protein>
<keyword evidence="2" id="KW-1185">Reference proteome</keyword>
<dbReference type="AlphaFoldDB" id="A0AAU9WH29"/>
<dbReference type="Proteomes" id="UP001159428">
    <property type="component" value="Unassembled WGS sequence"/>
</dbReference>